<protein>
    <submittedName>
        <fullName evidence="3">Phosphatidylinositol alpha-1,6-mannosyltransferase</fullName>
    </submittedName>
</protein>
<name>A0A3N4ZXW4_9MICO</name>
<dbReference type="InterPro" id="IPR001296">
    <property type="entry name" value="Glyco_trans_1"/>
</dbReference>
<keyword evidence="4" id="KW-1185">Reference proteome</keyword>
<dbReference type="Proteomes" id="UP000280726">
    <property type="component" value="Unassembled WGS sequence"/>
</dbReference>
<keyword evidence="1 3" id="KW-0808">Transferase</keyword>
<sequence>MAATVFITRKFPPSVGGMETLAKDVWATLSAGAATPTFLVAHGGSNLLLPLWLPRATFRLLVLVLRGKVDFVLLGDVVLHILLAPLLRVLGVRYATMAMGKDIIWNRSWYQRLVLRALPRASDVLANSSATAAAAVTAGTPADRVHVVRLGVEDPQVDRHEAAVASAALRRRLGVGDDALVVLTLGRLVRRKGVVWFLRSVLPHLPKNVVYLVAGEGVDAPRVRTSVEELGLQDRVHLLGRVSDEEREQLMRGADVFVQPNIQVPGDMEGFGLVAVEAAMRGSLVVAASLEGLRDAVVDGETGVLLPSGDPDAWTRRLSDLAADRTATRELAARFQLQCRERYARENMGRELCRVLGIPVR</sequence>
<reference evidence="3 4" key="1">
    <citation type="submission" date="2018-11" db="EMBL/GenBank/DDBJ databases">
        <title>Sequencing the genomes of 1000 actinobacteria strains.</title>
        <authorList>
            <person name="Klenk H.-P."/>
        </authorList>
    </citation>
    <scope>NUCLEOTIDE SEQUENCE [LARGE SCALE GENOMIC DNA]</scope>
    <source>
        <strain evidence="3 4">DSM 14418</strain>
    </source>
</reference>
<dbReference type="CDD" id="cd03801">
    <property type="entry name" value="GT4_PimA-like"/>
    <property type="match status" value="1"/>
</dbReference>
<evidence type="ECO:0000259" key="2">
    <source>
        <dbReference type="Pfam" id="PF00534"/>
    </source>
</evidence>
<evidence type="ECO:0000313" key="3">
    <source>
        <dbReference type="EMBL" id="RPF25895.1"/>
    </source>
</evidence>
<evidence type="ECO:0000313" key="4">
    <source>
        <dbReference type="Proteomes" id="UP000280726"/>
    </source>
</evidence>
<dbReference type="AlphaFoldDB" id="A0A3N4ZXW4"/>
<gene>
    <name evidence="3" type="ORF">EDD32_0309</name>
</gene>
<comment type="caution">
    <text evidence="3">The sequence shown here is derived from an EMBL/GenBank/DDBJ whole genome shotgun (WGS) entry which is preliminary data.</text>
</comment>
<dbReference type="SUPFAM" id="SSF53756">
    <property type="entry name" value="UDP-Glycosyltransferase/glycogen phosphorylase"/>
    <property type="match status" value="1"/>
</dbReference>
<keyword evidence="3" id="KW-0328">Glycosyltransferase</keyword>
<dbReference type="OrthoDB" id="9806887at2"/>
<organism evidence="3 4">
    <name type="scientific">Georgenia muralis</name>
    <dbReference type="NCBI Taxonomy" id="154117"/>
    <lineage>
        <taxon>Bacteria</taxon>
        <taxon>Bacillati</taxon>
        <taxon>Actinomycetota</taxon>
        <taxon>Actinomycetes</taxon>
        <taxon>Micrococcales</taxon>
        <taxon>Bogoriellaceae</taxon>
        <taxon>Georgenia</taxon>
    </lineage>
</organism>
<proteinExistence type="predicted"/>
<dbReference type="Pfam" id="PF00534">
    <property type="entry name" value="Glycos_transf_1"/>
    <property type="match status" value="1"/>
</dbReference>
<evidence type="ECO:0000256" key="1">
    <source>
        <dbReference type="ARBA" id="ARBA00022679"/>
    </source>
</evidence>
<accession>A0A3N4ZXW4</accession>
<dbReference type="PANTHER" id="PTHR12526:SF635">
    <property type="entry name" value="GLYCOSYL TRANSFERASE GROUP 1"/>
    <property type="match status" value="1"/>
</dbReference>
<dbReference type="RefSeq" id="WP_123914007.1">
    <property type="nucleotide sequence ID" value="NZ_RKRA01000001.1"/>
</dbReference>
<dbReference type="Gene3D" id="3.40.50.2000">
    <property type="entry name" value="Glycogen Phosphorylase B"/>
    <property type="match status" value="2"/>
</dbReference>
<dbReference type="PANTHER" id="PTHR12526">
    <property type="entry name" value="GLYCOSYLTRANSFERASE"/>
    <property type="match status" value="1"/>
</dbReference>
<dbReference type="EMBL" id="RKRA01000001">
    <property type="protein sequence ID" value="RPF25895.1"/>
    <property type="molecule type" value="Genomic_DNA"/>
</dbReference>
<feature type="domain" description="Glycosyl transferase family 1" evidence="2">
    <location>
        <begin position="169"/>
        <end position="334"/>
    </location>
</feature>
<dbReference type="GO" id="GO:0016757">
    <property type="term" value="F:glycosyltransferase activity"/>
    <property type="evidence" value="ECO:0007669"/>
    <property type="project" value="UniProtKB-KW"/>
</dbReference>